<sequence>MWDAVGQSPFIPSGAFSTEFRVCHTNPWTDRMMRSLTRPRRLPPTIPKVHFQLGLSPLQSVAIALLRDRVTDKTLRRQRLDVARAPAAQYNQGVAPV</sequence>
<evidence type="ECO:0000313" key="2">
    <source>
        <dbReference type="Proteomes" id="UP000010959"/>
    </source>
</evidence>
<reference evidence="1 2" key="1">
    <citation type="journal article" date="2013" name="Mar. Genomics">
        <title>Expression of sulfatases in Rhodopirellula baltica and the diversity of sulfatases in the genus Rhodopirellula.</title>
        <authorList>
            <person name="Wegner C.E."/>
            <person name="Richter-Heitmann T."/>
            <person name="Klindworth A."/>
            <person name="Klockow C."/>
            <person name="Richter M."/>
            <person name="Achstetter T."/>
            <person name="Glockner F.O."/>
            <person name="Harder J."/>
        </authorList>
    </citation>
    <scope>NUCLEOTIDE SEQUENCE [LARGE SCALE GENOMIC DNA]</scope>
    <source>
        <strain evidence="1 2">SWK14</strain>
    </source>
</reference>
<dbReference type="AlphaFoldDB" id="L7CAF5"/>
<proteinExistence type="predicted"/>
<organism evidence="1 2">
    <name type="scientific">Rhodopirellula baltica SWK14</name>
    <dbReference type="NCBI Taxonomy" id="993516"/>
    <lineage>
        <taxon>Bacteria</taxon>
        <taxon>Pseudomonadati</taxon>
        <taxon>Planctomycetota</taxon>
        <taxon>Planctomycetia</taxon>
        <taxon>Pirellulales</taxon>
        <taxon>Pirellulaceae</taxon>
        <taxon>Rhodopirellula</taxon>
    </lineage>
</organism>
<protein>
    <submittedName>
        <fullName evidence="1">Uncharacterized protein</fullName>
    </submittedName>
</protein>
<dbReference type="EMBL" id="AMWG01000138">
    <property type="protein sequence ID" value="ELP30983.1"/>
    <property type="molecule type" value="Genomic_DNA"/>
</dbReference>
<evidence type="ECO:0000313" key="1">
    <source>
        <dbReference type="EMBL" id="ELP30983.1"/>
    </source>
</evidence>
<gene>
    <name evidence="1" type="ORF">RBSWK_05094</name>
</gene>
<dbReference type="Proteomes" id="UP000010959">
    <property type="component" value="Unassembled WGS sequence"/>
</dbReference>
<accession>L7CAF5</accession>
<comment type="caution">
    <text evidence="1">The sequence shown here is derived from an EMBL/GenBank/DDBJ whole genome shotgun (WGS) entry which is preliminary data.</text>
</comment>
<name>L7CAF5_RHOBT</name>